<dbReference type="Gene3D" id="2.170.260.40">
    <property type="match status" value="1"/>
</dbReference>
<feature type="non-terminal residue" evidence="2">
    <location>
        <position position="152"/>
    </location>
</feature>
<protein>
    <recommendedName>
        <fullName evidence="1">5'-3' exoribonuclease 1 D1 domain-containing protein</fullName>
    </recommendedName>
</protein>
<dbReference type="InterPro" id="IPR047007">
    <property type="entry name" value="XRN1_D1_sf"/>
</dbReference>
<proteinExistence type="predicted"/>
<evidence type="ECO:0000313" key="3">
    <source>
        <dbReference type="Proteomes" id="UP001153148"/>
    </source>
</evidence>
<accession>A0ABN7P6S8</accession>
<comment type="caution">
    <text evidence="2">The sequence shown here is derived from an EMBL/GenBank/DDBJ whole genome shotgun (WGS) entry which is preliminary data.</text>
</comment>
<evidence type="ECO:0000259" key="1">
    <source>
        <dbReference type="Pfam" id="PF18332"/>
    </source>
</evidence>
<dbReference type="InterPro" id="IPR040992">
    <property type="entry name" value="XRN1_D1"/>
</dbReference>
<feature type="domain" description="5'-3' exoribonuclease 1 D1" evidence="1">
    <location>
        <begin position="75"/>
        <end position="152"/>
    </location>
</feature>
<gene>
    <name evidence="2" type="ORF">TPAB3V08_LOCUS8787</name>
</gene>
<dbReference type="Proteomes" id="UP001153148">
    <property type="component" value="Unassembled WGS sequence"/>
</dbReference>
<dbReference type="EMBL" id="CAJPIN010017460">
    <property type="protein sequence ID" value="CAG2061834.1"/>
    <property type="molecule type" value="Genomic_DNA"/>
</dbReference>
<keyword evidence="3" id="KW-1185">Reference proteome</keyword>
<organism evidence="2 3">
    <name type="scientific">Timema podura</name>
    <name type="common">Walking stick</name>
    <dbReference type="NCBI Taxonomy" id="61482"/>
    <lineage>
        <taxon>Eukaryota</taxon>
        <taxon>Metazoa</taxon>
        <taxon>Ecdysozoa</taxon>
        <taxon>Arthropoda</taxon>
        <taxon>Hexapoda</taxon>
        <taxon>Insecta</taxon>
        <taxon>Pterygota</taxon>
        <taxon>Neoptera</taxon>
        <taxon>Polyneoptera</taxon>
        <taxon>Phasmatodea</taxon>
        <taxon>Timematodea</taxon>
        <taxon>Timematoidea</taxon>
        <taxon>Timematidae</taxon>
        <taxon>Timema</taxon>
    </lineage>
</organism>
<reference evidence="2" key="1">
    <citation type="submission" date="2021-03" db="EMBL/GenBank/DDBJ databases">
        <authorList>
            <person name="Tran Van P."/>
        </authorList>
    </citation>
    <scope>NUCLEOTIDE SEQUENCE</scope>
</reference>
<dbReference type="Pfam" id="PF18332">
    <property type="entry name" value="XRN1_D1"/>
    <property type="match status" value="1"/>
</dbReference>
<evidence type="ECO:0000313" key="2">
    <source>
        <dbReference type="EMBL" id="CAG2061834.1"/>
    </source>
</evidence>
<sequence length="152" mass="17439">MKTNRWAEAVRRVSWCTWDIVVQRLFTPIDVTNIYDFTGRYESPGYFPALANNHAKMVKIYREEIYVDRSKLVKGLCPGVKLDVFFPGFPTLKHIPYTSSLRKAKVKVFQQPSRHDSLVLSITDQGKKDVKAVALELLGKSIFVGWPHLIEA</sequence>
<name>A0ABN7P6S8_TIMPD</name>